<keyword evidence="7" id="KW-0547">Nucleotide-binding</keyword>
<dbReference type="RefSeq" id="WP_091580491.1">
    <property type="nucleotide sequence ID" value="NZ_FMXM01000011.1"/>
</dbReference>
<dbReference type="Pfam" id="PF00005">
    <property type="entry name" value="ABC_tran"/>
    <property type="match status" value="2"/>
</dbReference>
<protein>
    <submittedName>
        <fullName evidence="13">Erythritol transport system ATP-binding protein</fullName>
    </submittedName>
</protein>
<keyword evidence="3" id="KW-0813">Transport</keyword>
<dbReference type="STRING" id="1165689.SAMN02927914_03785"/>
<dbReference type="CDD" id="cd03216">
    <property type="entry name" value="ABC_Carb_Monos_I"/>
    <property type="match status" value="1"/>
</dbReference>
<evidence type="ECO:0000256" key="7">
    <source>
        <dbReference type="ARBA" id="ARBA00022741"/>
    </source>
</evidence>
<evidence type="ECO:0000256" key="1">
    <source>
        <dbReference type="ARBA" id="ARBA00004202"/>
    </source>
</evidence>
<evidence type="ECO:0000256" key="10">
    <source>
        <dbReference type="ARBA" id="ARBA00023136"/>
    </source>
</evidence>
<dbReference type="CDD" id="cd03215">
    <property type="entry name" value="ABC_Carb_Monos_II"/>
    <property type="match status" value="1"/>
</dbReference>
<dbReference type="SMART" id="SM00382">
    <property type="entry name" value="AAA"/>
    <property type="match status" value="2"/>
</dbReference>
<evidence type="ECO:0000256" key="6">
    <source>
        <dbReference type="ARBA" id="ARBA00022737"/>
    </source>
</evidence>
<dbReference type="Gene3D" id="3.40.50.300">
    <property type="entry name" value="P-loop containing nucleotide triphosphate hydrolases"/>
    <property type="match status" value="2"/>
</dbReference>
<evidence type="ECO:0000259" key="12">
    <source>
        <dbReference type="PROSITE" id="PS50893"/>
    </source>
</evidence>
<dbReference type="InterPro" id="IPR050107">
    <property type="entry name" value="ABC_carbohydrate_import_ATPase"/>
</dbReference>
<dbReference type="GO" id="GO:0005524">
    <property type="term" value="F:ATP binding"/>
    <property type="evidence" value="ECO:0007669"/>
    <property type="project" value="UniProtKB-KW"/>
</dbReference>
<dbReference type="InterPro" id="IPR003439">
    <property type="entry name" value="ABC_transporter-like_ATP-bd"/>
</dbReference>
<keyword evidence="6" id="KW-0677">Repeat</keyword>
<gene>
    <name evidence="13" type="ORF">SAMN02927914_03785</name>
</gene>
<dbReference type="AlphaFoldDB" id="A0A1G5YW10"/>
<evidence type="ECO:0000256" key="8">
    <source>
        <dbReference type="ARBA" id="ARBA00022840"/>
    </source>
</evidence>
<dbReference type="Proteomes" id="UP000198588">
    <property type="component" value="Unassembled WGS sequence"/>
</dbReference>
<keyword evidence="10" id="KW-0472">Membrane</keyword>
<evidence type="ECO:0000313" key="14">
    <source>
        <dbReference type="Proteomes" id="UP000198588"/>
    </source>
</evidence>
<dbReference type="PROSITE" id="PS00211">
    <property type="entry name" value="ABC_TRANSPORTER_1"/>
    <property type="match status" value="1"/>
</dbReference>
<keyword evidence="5" id="KW-0762">Sugar transport</keyword>
<dbReference type="PANTHER" id="PTHR43790">
    <property type="entry name" value="CARBOHYDRATE TRANSPORT ATP-BINDING PROTEIN MG119-RELATED"/>
    <property type="match status" value="1"/>
</dbReference>
<dbReference type="InterPro" id="IPR027417">
    <property type="entry name" value="P-loop_NTPase"/>
</dbReference>
<feature type="region of interest" description="Disordered" evidence="11">
    <location>
        <begin position="506"/>
        <end position="526"/>
    </location>
</feature>
<evidence type="ECO:0000256" key="2">
    <source>
        <dbReference type="ARBA" id="ARBA00005417"/>
    </source>
</evidence>
<proteinExistence type="inferred from homology"/>
<dbReference type="SUPFAM" id="SSF52540">
    <property type="entry name" value="P-loop containing nucleoside triphosphate hydrolases"/>
    <property type="match status" value="2"/>
</dbReference>
<feature type="domain" description="ABC transporter" evidence="12">
    <location>
        <begin position="268"/>
        <end position="512"/>
    </location>
</feature>
<dbReference type="PANTHER" id="PTHR43790:SF3">
    <property type="entry name" value="D-ALLOSE IMPORT ATP-BINDING PROTEIN ALSA-RELATED"/>
    <property type="match status" value="1"/>
</dbReference>
<name>A0A1G5YW10_9HYPH</name>
<keyword evidence="9" id="KW-1278">Translocase</keyword>
<dbReference type="EMBL" id="FMXM01000011">
    <property type="protein sequence ID" value="SDA86275.1"/>
    <property type="molecule type" value="Genomic_DNA"/>
</dbReference>
<feature type="compositionally biased region" description="Basic and acidic residues" evidence="11">
    <location>
        <begin position="512"/>
        <end position="526"/>
    </location>
</feature>
<keyword evidence="4" id="KW-1003">Cell membrane</keyword>
<evidence type="ECO:0000313" key="13">
    <source>
        <dbReference type="EMBL" id="SDA86275.1"/>
    </source>
</evidence>
<dbReference type="GO" id="GO:0005886">
    <property type="term" value="C:plasma membrane"/>
    <property type="evidence" value="ECO:0007669"/>
    <property type="project" value="UniProtKB-SubCell"/>
</dbReference>
<comment type="subcellular location">
    <subcellularLocation>
        <location evidence="1">Cell membrane</location>
        <topology evidence="1">Peripheral membrane protein</topology>
    </subcellularLocation>
</comment>
<keyword evidence="8 13" id="KW-0067">ATP-binding</keyword>
<evidence type="ECO:0000256" key="11">
    <source>
        <dbReference type="SAM" id="MobiDB-lite"/>
    </source>
</evidence>
<feature type="domain" description="ABC transporter" evidence="12">
    <location>
        <begin position="16"/>
        <end position="251"/>
    </location>
</feature>
<reference evidence="13 14" key="1">
    <citation type="submission" date="2016-10" db="EMBL/GenBank/DDBJ databases">
        <authorList>
            <person name="de Groot N.N."/>
        </authorList>
    </citation>
    <scope>NUCLEOTIDE SEQUENCE [LARGE SCALE GENOMIC DNA]</scope>
    <source>
        <strain evidence="13 14">CGMCC 1.12097</strain>
    </source>
</reference>
<dbReference type="FunFam" id="3.40.50.300:FF:000127">
    <property type="entry name" value="Ribose import ATP-binding protein RbsA"/>
    <property type="match status" value="1"/>
</dbReference>
<evidence type="ECO:0000256" key="9">
    <source>
        <dbReference type="ARBA" id="ARBA00022967"/>
    </source>
</evidence>
<organism evidence="13 14">
    <name type="scientific">Mesorhizobium qingshengii</name>
    <dbReference type="NCBI Taxonomy" id="1165689"/>
    <lineage>
        <taxon>Bacteria</taxon>
        <taxon>Pseudomonadati</taxon>
        <taxon>Pseudomonadota</taxon>
        <taxon>Alphaproteobacteria</taxon>
        <taxon>Hyphomicrobiales</taxon>
        <taxon>Phyllobacteriaceae</taxon>
        <taxon>Mesorhizobium</taxon>
    </lineage>
</organism>
<dbReference type="PROSITE" id="PS50893">
    <property type="entry name" value="ABC_TRANSPORTER_2"/>
    <property type="match status" value="2"/>
</dbReference>
<accession>A0A1G5YW10</accession>
<dbReference type="OrthoDB" id="9805029at2"/>
<comment type="similarity">
    <text evidence="2">Belongs to the ABC transporter superfamily.</text>
</comment>
<dbReference type="GO" id="GO:0016887">
    <property type="term" value="F:ATP hydrolysis activity"/>
    <property type="evidence" value="ECO:0007669"/>
    <property type="project" value="InterPro"/>
</dbReference>
<dbReference type="InterPro" id="IPR003593">
    <property type="entry name" value="AAA+_ATPase"/>
</dbReference>
<evidence type="ECO:0000256" key="4">
    <source>
        <dbReference type="ARBA" id="ARBA00022475"/>
    </source>
</evidence>
<sequence length="526" mass="56425">MNAAPEFEPAANDTVLAARHIVKTYGGTHALKGVNFDIHRGKVTTLFGENGAGKSTLMKILSGVTTPTSGSIELDGQAVSFSSASDARDRGISIIHQELSLAPNLSVRDNIFMGRELRGATGVDFAEEARQTRLLMADLEEDIHPLTLVQDLRLGQQQIVEIARALSVDSRILIMDEPTSALSATEVEVLFRVIRDLTARGVSIVYISHHLEEALQITDYAVVLRDGAITATASARHINLEWIVRNMVGENFDLGSPPTGHAFGEVALSIEDVSVADASSSERSVVDRLSLDVRSGEIVCIYGLMGAGRTELLECIAGRLQPSGGRILLGGNDISRLSIAERIARGLVLVPEDRQRDGLVQTMSVGANLSLASIGSFVRGMLLSRSQERTLVEASIRDVHVKTAGGSAPIGSLSGGNQQKVVIGKMLITNPKVMLLDEPSRGIDIGAKAEVFRLLSERAARGLAVVFSTSEVAECLSIAHRIIVMHRGRISAEFGADATKEEIMAASGEAVVSDHEEHRSHQSDRR</sequence>
<evidence type="ECO:0000256" key="5">
    <source>
        <dbReference type="ARBA" id="ARBA00022597"/>
    </source>
</evidence>
<dbReference type="InterPro" id="IPR017871">
    <property type="entry name" value="ABC_transporter-like_CS"/>
</dbReference>
<evidence type="ECO:0000256" key="3">
    <source>
        <dbReference type="ARBA" id="ARBA00022448"/>
    </source>
</evidence>